<comment type="caution">
    <text evidence="1">The sequence shown here is derived from an EMBL/GenBank/DDBJ whole genome shotgun (WGS) entry which is preliminary data.</text>
</comment>
<sequence>MSFENWHCAVFLWDVVPKTPRTVEDFGWRNFAVRSRLYLAHAEAGRFGLPFFEAFVWRK</sequence>
<accession>C4WNS0</accession>
<dbReference type="EMBL" id="ACQA01000002">
    <property type="protein sequence ID" value="EEQ93997.1"/>
    <property type="molecule type" value="Genomic_DNA"/>
</dbReference>
<proteinExistence type="predicted"/>
<dbReference type="Proteomes" id="UP000004386">
    <property type="component" value="Unassembled WGS sequence"/>
</dbReference>
<name>C4WNS0_9HYPH</name>
<protein>
    <submittedName>
        <fullName evidence="1">Uncharacterized protein</fullName>
    </submittedName>
</protein>
<reference evidence="1 2" key="1">
    <citation type="submission" date="2009-05" db="EMBL/GenBank/DDBJ databases">
        <authorList>
            <person name="Setubal J.C."/>
            <person name="Boyle S."/>
            <person name="Crasta O.R."/>
            <person name="Gillespie J.J."/>
            <person name="Kenyon R.W."/>
            <person name="Lu J."/>
            <person name="Mane S."/>
            <person name="Nagrani S."/>
            <person name="Shallom J.M."/>
            <person name="Shallom S."/>
            <person name="Shukla M."/>
            <person name="Snyder E.E."/>
            <person name="Sobral B.W."/>
            <person name="Wattam A.R."/>
            <person name="Will R."/>
            <person name="Williams K."/>
            <person name="Yoo H."/>
            <person name="Munk C."/>
            <person name="Tapia R."/>
            <person name="Green L."/>
            <person name="Rogers Y."/>
            <person name="Detter J.C."/>
            <person name="Bruce D."/>
            <person name="Brettin T.S."/>
            <person name="Tsolis R."/>
        </authorList>
    </citation>
    <scope>NUCLEOTIDE SEQUENCE [LARGE SCALE GENOMIC DNA]</scope>
    <source>
        <strain evidence="1 2">LMG 3301</strain>
    </source>
</reference>
<gene>
    <name evidence="1" type="ORF">OINT_2001197</name>
</gene>
<dbReference type="HOGENOM" id="CLU_2956039_0_0_5"/>
<organism evidence="1 2">
    <name type="scientific">Brucella intermedia LMG 3301</name>
    <dbReference type="NCBI Taxonomy" id="641118"/>
    <lineage>
        <taxon>Bacteria</taxon>
        <taxon>Pseudomonadati</taxon>
        <taxon>Pseudomonadota</taxon>
        <taxon>Alphaproteobacteria</taxon>
        <taxon>Hyphomicrobiales</taxon>
        <taxon>Brucellaceae</taxon>
        <taxon>Brucella/Ochrobactrum group</taxon>
        <taxon>Brucella</taxon>
    </lineage>
</organism>
<evidence type="ECO:0000313" key="1">
    <source>
        <dbReference type="EMBL" id="EEQ93997.1"/>
    </source>
</evidence>
<dbReference type="AlphaFoldDB" id="C4WNS0"/>
<evidence type="ECO:0000313" key="2">
    <source>
        <dbReference type="Proteomes" id="UP000004386"/>
    </source>
</evidence>